<dbReference type="SUPFAM" id="SSF51735">
    <property type="entry name" value="NAD(P)-binding Rossmann-fold domains"/>
    <property type="match status" value="1"/>
</dbReference>
<dbReference type="InterPro" id="IPR057326">
    <property type="entry name" value="KR_dom"/>
</dbReference>
<reference evidence="2 3" key="1">
    <citation type="submission" date="2021-06" db="EMBL/GenBank/DDBJ databases">
        <title>Genome sequence of Babesia caballi.</title>
        <authorList>
            <person name="Yamagishi J."/>
            <person name="Kidaka T."/>
            <person name="Ochi A."/>
        </authorList>
    </citation>
    <scope>NUCLEOTIDE SEQUENCE [LARGE SCALE GENOMIC DNA]</scope>
    <source>
        <strain evidence="2">USDA-D6B2</strain>
    </source>
</reference>
<dbReference type="PANTHER" id="PTHR43313:SF1">
    <property type="entry name" value="3BETA-HYDROXYSTEROID DEHYDROGENASE DHS-16"/>
    <property type="match status" value="1"/>
</dbReference>
<organism evidence="2 3">
    <name type="scientific">Babesia caballi</name>
    <dbReference type="NCBI Taxonomy" id="5871"/>
    <lineage>
        <taxon>Eukaryota</taxon>
        <taxon>Sar</taxon>
        <taxon>Alveolata</taxon>
        <taxon>Apicomplexa</taxon>
        <taxon>Aconoidasida</taxon>
        <taxon>Piroplasmida</taxon>
        <taxon>Babesiidae</taxon>
        <taxon>Babesia</taxon>
    </lineage>
</organism>
<comment type="caution">
    <text evidence="2">The sequence shown here is derived from an EMBL/GenBank/DDBJ whole genome shotgun (WGS) entry which is preliminary data.</text>
</comment>
<dbReference type="InterPro" id="IPR002347">
    <property type="entry name" value="SDR_fam"/>
</dbReference>
<dbReference type="InterPro" id="IPR036291">
    <property type="entry name" value="NAD(P)-bd_dom_sf"/>
</dbReference>
<dbReference type="Gene3D" id="3.40.50.720">
    <property type="entry name" value="NAD(P)-binding Rossmann-like Domain"/>
    <property type="match status" value="1"/>
</dbReference>
<dbReference type="PROSITE" id="PS00061">
    <property type="entry name" value="ADH_SHORT"/>
    <property type="match status" value="1"/>
</dbReference>
<dbReference type="SMART" id="SM00822">
    <property type="entry name" value="PKS_KR"/>
    <property type="match status" value="1"/>
</dbReference>
<evidence type="ECO:0000259" key="1">
    <source>
        <dbReference type="SMART" id="SM00822"/>
    </source>
</evidence>
<gene>
    <name evidence="2" type="ORF">BcabD6B2_22330</name>
</gene>
<feature type="domain" description="Ketoreductase" evidence="1">
    <location>
        <begin position="4"/>
        <end position="222"/>
    </location>
</feature>
<evidence type="ECO:0000313" key="2">
    <source>
        <dbReference type="EMBL" id="GIX62798.1"/>
    </source>
</evidence>
<dbReference type="AlphaFoldDB" id="A0AAV4LS41"/>
<dbReference type="Pfam" id="PF00106">
    <property type="entry name" value="adh_short"/>
    <property type="match status" value="1"/>
</dbReference>
<protein>
    <submittedName>
        <fullName evidence="2">SDR family oxidoreductase</fullName>
    </submittedName>
</protein>
<dbReference type="PANTHER" id="PTHR43313">
    <property type="entry name" value="SHORT-CHAIN DEHYDROGENASE/REDUCTASE FAMILY 9C"/>
    <property type="match status" value="1"/>
</dbReference>
<dbReference type="RefSeq" id="XP_067714867.1">
    <property type="nucleotide sequence ID" value="XM_067858766.1"/>
</dbReference>
<evidence type="ECO:0000313" key="3">
    <source>
        <dbReference type="Proteomes" id="UP001497744"/>
    </source>
</evidence>
<dbReference type="PRINTS" id="PR00081">
    <property type="entry name" value="GDHRDH"/>
</dbReference>
<keyword evidence="3" id="KW-1185">Reference proteome</keyword>
<sequence>MYERSVLVTGCDSGLGLALCGLLPRNGHFVIATCRTEEGRLLAFKALNNQPHSADIHPAVDSAGWLLCDGGACHLLDVTSLTAVEEFREDVVRRIANKTFPNLHSLVNNAGIWRFSLLRDTFASAASRQAEIERWKDVLDTNLLGALRMTAAFAGSLAEAADGSKPRVVFISSVLDRHALPGQGAYVASKFALTGLYETLCHELSCTNIVPIIIRPGALRNTKLFHQDLDLDESVQPCTPQTESDILKASYRILLNVAGDCNGVAQTVLQALQDKHPKFEYSNVVGSLPFKLAEYVPRGLFVTVVRTVLRNLARLYFGVVALFRGWR</sequence>
<dbReference type="GO" id="GO:0008202">
    <property type="term" value="P:steroid metabolic process"/>
    <property type="evidence" value="ECO:0007669"/>
    <property type="project" value="TreeGrafter"/>
</dbReference>
<dbReference type="EMBL" id="BPLF01000002">
    <property type="protein sequence ID" value="GIX62798.1"/>
    <property type="molecule type" value="Genomic_DNA"/>
</dbReference>
<dbReference type="InterPro" id="IPR020904">
    <property type="entry name" value="Sc_DH/Rdtase_CS"/>
</dbReference>
<dbReference type="GO" id="GO:0016491">
    <property type="term" value="F:oxidoreductase activity"/>
    <property type="evidence" value="ECO:0007669"/>
    <property type="project" value="TreeGrafter"/>
</dbReference>
<proteinExistence type="predicted"/>
<dbReference type="GeneID" id="94194279"/>
<dbReference type="Proteomes" id="UP001497744">
    <property type="component" value="Unassembled WGS sequence"/>
</dbReference>
<accession>A0AAV4LS41</accession>
<name>A0AAV4LS41_BABCB</name>